<gene>
    <name evidence="2" type="ORF">ENI26_13035</name>
</gene>
<dbReference type="Proteomes" id="UP000886384">
    <property type="component" value="Unassembled WGS sequence"/>
</dbReference>
<name>A0A7C2ARE4_9GAMM</name>
<keyword evidence="1" id="KW-0732">Signal</keyword>
<evidence type="ECO:0000313" key="2">
    <source>
        <dbReference type="EMBL" id="HEC75274.1"/>
    </source>
</evidence>
<feature type="signal peptide" evidence="1">
    <location>
        <begin position="1"/>
        <end position="20"/>
    </location>
</feature>
<feature type="chain" id="PRO_5027796539" evidence="1">
    <location>
        <begin position="21"/>
        <end position="201"/>
    </location>
</feature>
<dbReference type="AlphaFoldDB" id="A0A7C2ARE4"/>
<proteinExistence type="predicted"/>
<evidence type="ECO:0000256" key="1">
    <source>
        <dbReference type="SAM" id="SignalP"/>
    </source>
</evidence>
<accession>A0A7C2ARE4</accession>
<sequence length="201" mass="21864">MTGYLLLFSIFTILSLPVHAQKISQAEFESLRGECVAVAASGRYASADHKNATNQCLSACPENLRIHNNRALTLCMGAHSNFKRLMPKNPKSGDVPIAQVTGKVDYQGHHVWALTSTNNEKVSQQCSRIMLSAAEANQAPLKGHQIMIAGIKEEPVIAVPTSAVLINVRTPSNEELLRDCTAEVIHLLCQAHEADRAICNP</sequence>
<comment type="caution">
    <text evidence="2">The sequence shown here is derived from an EMBL/GenBank/DDBJ whole genome shotgun (WGS) entry which is preliminary data.</text>
</comment>
<dbReference type="EMBL" id="DRHY01000303">
    <property type="protein sequence ID" value="HEC75274.1"/>
    <property type="molecule type" value="Genomic_DNA"/>
</dbReference>
<protein>
    <submittedName>
        <fullName evidence="2">Uncharacterized protein</fullName>
    </submittedName>
</protein>
<organism evidence="2">
    <name type="scientific">Methylophaga aminisulfidivorans</name>
    <dbReference type="NCBI Taxonomy" id="230105"/>
    <lineage>
        <taxon>Bacteria</taxon>
        <taxon>Pseudomonadati</taxon>
        <taxon>Pseudomonadota</taxon>
        <taxon>Gammaproteobacteria</taxon>
        <taxon>Thiotrichales</taxon>
        <taxon>Piscirickettsiaceae</taxon>
        <taxon>Methylophaga</taxon>
    </lineage>
</organism>
<reference evidence="2" key="1">
    <citation type="journal article" date="2020" name="mSystems">
        <title>Genome- and Community-Level Interaction Insights into Carbon Utilization and Element Cycling Functions of Hydrothermarchaeota in Hydrothermal Sediment.</title>
        <authorList>
            <person name="Zhou Z."/>
            <person name="Liu Y."/>
            <person name="Xu W."/>
            <person name="Pan J."/>
            <person name="Luo Z.H."/>
            <person name="Li M."/>
        </authorList>
    </citation>
    <scope>NUCLEOTIDE SEQUENCE [LARGE SCALE GENOMIC DNA]</scope>
    <source>
        <strain evidence="2">HyVt-380</strain>
    </source>
</reference>